<name>A0A2P7S5F2_9HYPH</name>
<dbReference type="Proteomes" id="UP000241229">
    <property type="component" value="Unassembled WGS sequence"/>
</dbReference>
<feature type="signal peptide" evidence="1">
    <location>
        <begin position="1"/>
        <end position="27"/>
    </location>
</feature>
<keyword evidence="4" id="KW-1185">Reference proteome</keyword>
<gene>
    <name evidence="3" type="ORF">C7I84_16740</name>
</gene>
<comment type="caution">
    <text evidence="3">The sequence shown here is derived from an EMBL/GenBank/DDBJ whole genome shotgun (WGS) entry which is preliminary data.</text>
</comment>
<evidence type="ECO:0000313" key="3">
    <source>
        <dbReference type="EMBL" id="PSJ57682.1"/>
    </source>
</evidence>
<dbReference type="PANTHER" id="PTHR30163">
    <property type="entry name" value="MEMBRANE-BOUND LYTIC MUREIN TRANSGLYCOSYLASE B"/>
    <property type="match status" value="1"/>
</dbReference>
<keyword evidence="1" id="KW-0732">Signal</keyword>
<protein>
    <submittedName>
        <fullName evidence="3">Murein transglycosylase</fullName>
    </submittedName>
</protein>
<evidence type="ECO:0000259" key="2">
    <source>
        <dbReference type="Pfam" id="PF13406"/>
    </source>
</evidence>
<feature type="domain" description="Transglycosylase SLT" evidence="2">
    <location>
        <begin position="37"/>
        <end position="237"/>
    </location>
</feature>
<dbReference type="PANTHER" id="PTHR30163:SF8">
    <property type="entry name" value="LYTIC MUREIN TRANSGLYCOSYLASE"/>
    <property type="match status" value="1"/>
</dbReference>
<dbReference type="RefSeq" id="WP_106773362.1">
    <property type="nucleotide sequence ID" value="NZ_PXYK01000016.1"/>
</dbReference>
<dbReference type="AlphaFoldDB" id="A0A2P7S5F2"/>
<dbReference type="InterPro" id="IPR023346">
    <property type="entry name" value="Lysozyme-like_dom_sf"/>
</dbReference>
<evidence type="ECO:0000256" key="1">
    <source>
        <dbReference type="SAM" id="SignalP"/>
    </source>
</evidence>
<accession>A0A2P7S5F2</accession>
<dbReference type="SUPFAM" id="SSF53955">
    <property type="entry name" value="Lysozyme-like"/>
    <property type="match status" value="1"/>
</dbReference>
<evidence type="ECO:0000313" key="4">
    <source>
        <dbReference type="Proteomes" id="UP000241229"/>
    </source>
</evidence>
<dbReference type="EMBL" id="PXYK01000016">
    <property type="protein sequence ID" value="PSJ57682.1"/>
    <property type="molecule type" value="Genomic_DNA"/>
</dbReference>
<dbReference type="InterPro" id="IPR043426">
    <property type="entry name" value="MltB-like"/>
</dbReference>
<proteinExistence type="predicted"/>
<dbReference type="GO" id="GO:0008933">
    <property type="term" value="F:peptidoglycan lytic transglycosylase activity"/>
    <property type="evidence" value="ECO:0007669"/>
    <property type="project" value="TreeGrafter"/>
</dbReference>
<reference evidence="3 4" key="1">
    <citation type="submission" date="2018-03" db="EMBL/GenBank/DDBJ databases">
        <title>The draft genome of Mesorhizobium sp. 6GN-30.</title>
        <authorList>
            <person name="Liu L."/>
            <person name="Li L."/>
            <person name="Wang T."/>
            <person name="Zhang X."/>
            <person name="Liang L."/>
        </authorList>
    </citation>
    <scope>NUCLEOTIDE SEQUENCE [LARGE SCALE GENOMIC DNA]</scope>
    <source>
        <strain evidence="3 4">6GN30</strain>
    </source>
</reference>
<dbReference type="OrthoDB" id="9808544at2"/>
<organism evidence="3 4">
    <name type="scientific">Kumtagia ephedrae</name>
    <dbReference type="NCBI Taxonomy" id="2116701"/>
    <lineage>
        <taxon>Bacteria</taxon>
        <taxon>Pseudomonadati</taxon>
        <taxon>Pseudomonadota</taxon>
        <taxon>Alphaproteobacteria</taxon>
        <taxon>Hyphomicrobiales</taxon>
        <taxon>Phyllobacteriaceae</taxon>
        <taxon>Kumtagia</taxon>
    </lineage>
</organism>
<dbReference type="Pfam" id="PF13406">
    <property type="entry name" value="SLT_2"/>
    <property type="match status" value="1"/>
</dbReference>
<feature type="chain" id="PRO_5015124498" evidence="1">
    <location>
        <begin position="28"/>
        <end position="269"/>
    </location>
</feature>
<dbReference type="GO" id="GO:0009253">
    <property type="term" value="P:peptidoglycan catabolic process"/>
    <property type="evidence" value="ECO:0007669"/>
    <property type="project" value="TreeGrafter"/>
</dbReference>
<dbReference type="InterPro" id="IPR031304">
    <property type="entry name" value="SLT_2"/>
</dbReference>
<dbReference type="CDD" id="cd13399">
    <property type="entry name" value="Slt35-like"/>
    <property type="match status" value="1"/>
</dbReference>
<dbReference type="Gene3D" id="1.10.8.350">
    <property type="entry name" value="Bacterial muramidase"/>
    <property type="match status" value="1"/>
</dbReference>
<sequence length="269" mass="27516">MAFTAKTLTLAIAASAMLGLSAVAAEAARCGKSAAGFEAWKAEFAREAAANGVGQRGLAALAGTRYSTKTIGVDRAVRKAFSGSVDSFMKRRGGAAIISKGRSLKKQNAALFASIEKRYGVPAGPLLAIWGMETGFGAAMGNQNTVSAVATLAYDCRRPEFFTNHLYGALKLVDRGGLSAGSVGAAHGEIGHTQFLPANVLKYGVDGNGDGRVDLRNKADALASTANFLRGHGYGGGPASANRGAIAGWNAASVYQQAIIIMADAIDGG</sequence>